<dbReference type="Proteomes" id="UP000240461">
    <property type="component" value="Segment"/>
</dbReference>
<keyword evidence="3" id="KW-1185">Reference proteome</keyword>
<feature type="region of interest" description="Disordered" evidence="1">
    <location>
        <begin position="18"/>
        <end position="37"/>
    </location>
</feature>
<reference evidence="2 3" key="1">
    <citation type="submission" date="2014-10" db="EMBL/GenBank/DDBJ databases">
        <title>Pan-genome analysis of Brazilian lineage A amoebal mimiviruses.</title>
        <authorList>
            <person name="Assis F.L."/>
            <person name="Abrahao J.S."/>
            <person name="Kroon E.G."/>
            <person name="Dornas F.P."/>
            <person name="Andrade K.R."/>
            <person name="Borato P.V.M."/>
            <person name="Pilotto M.R."/>
            <person name="Benamar S."/>
            <person name="LaScola B."/>
            <person name="Colson P."/>
        </authorList>
    </citation>
    <scope>NUCLEOTIDE SEQUENCE [LARGE SCALE GENOMIC DNA]</scope>
    <source>
        <strain evidence="2 3">Kroon</strain>
    </source>
</reference>
<name>A0A0G2Y3R8_9VIRU</name>
<sequence>MSYRCYVDIEDPIKKPVPINSKYQSWNPNHKNPYPNTFTQAPASSHQIMVHYNGKPQLQTLSPYQGPQMFPVRETLPNPNNSYERKNCIAYPTTHSIPGPFLRSYIDLPYKSSMY</sequence>
<organism evidence="2 3">
    <name type="scientific">Acanthamoeba polyphaga mimivirus Kroon</name>
    <dbReference type="NCBI Taxonomy" id="3069720"/>
    <lineage>
        <taxon>Viruses</taxon>
        <taxon>Varidnaviria</taxon>
        <taxon>Bamfordvirae</taxon>
        <taxon>Nucleocytoviricota</taxon>
        <taxon>Megaviricetes</taxon>
        <taxon>Imitervirales</taxon>
        <taxon>Mimiviridae</taxon>
        <taxon>Megamimivirinae</taxon>
        <taxon>Mimivirus</taxon>
        <taxon>Mimivirus lagoaense</taxon>
    </lineage>
</organism>
<dbReference type="EMBL" id="KM982402">
    <property type="protein sequence ID" value="AKI80455.1"/>
    <property type="molecule type" value="Genomic_DNA"/>
</dbReference>
<accession>A0A0G2Y3R8</accession>
<evidence type="ECO:0000256" key="1">
    <source>
        <dbReference type="SAM" id="MobiDB-lite"/>
    </source>
</evidence>
<dbReference type="KEGG" id="vg:80514253"/>
<feature type="compositionally biased region" description="Polar residues" evidence="1">
    <location>
        <begin position="21"/>
        <end position="37"/>
    </location>
</feature>
<proteinExistence type="predicted"/>
<evidence type="ECO:0000313" key="3">
    <source>
        <dbReference type="Proteomes" id="UP000240461"/>
    </source>
</evidence>
<protein>
    <submittedName>
        <fullName evidence="2">Uncharacterized protein</fullName>
    </submittedName>
</protein>
<evidence type="ECO:0000313" key="2">
    <source>
        <dbReference type="EMBL" id="AKI80455.1"/>
    </source>
</evidence>